<protein>
    <submittedName>
        <fullName evidence="1">Uncharacterized protein</fullName>
    </submittedName>
</protein>
<dbReference type="EMBL" id="GBRH01271205">
    <property type="protein sequence ID" value="JAD26690.1"/>
    <property type="molecule type" value="Transcribed_RNA"/>
</dbReference>
<organism evidence="1">
    <name type="scientific">Arundo donax</name>
    <name type="common">Giant reed</name>
    <name type="synonym">Donax arundinaceus</name>
    <dbReference type="NCBI Taxonomy" id="35708"/>
    <lineage>
        <taxon>Eukaryota</taxon>
        <taxon>Viridiplantae</taxon>
        <taxon>Streptophyta</taxon>
        <taxon>Embryophyta</taxon>
        <taxon>Tracheophyta</taxon>
        <taxon>Spermatophyta</taxon>
        <taxon>Magnoliopsida</taxon>
        <taxon>Liliopsida</taxon>
        <taxon>Poales</taxon>
        <taxon>Poaceae</taxon>
        <taxon>PACMAD clade</taxon>
        <taxon>Arundinoideae</taxon>
        <taxon>Arundineae</taxon>
        <taxon>Arundo</taxon>
    </lineage>
</organism>
<proteinExistence type="predicted"/>
<reference evidence="1" key="2">
    <citation type="journal article" date="2015" name="Data Brief">
        <title>Shoot transcriptome of the giant reed, Arundo donax.</title>
        <authorList>
            <person name="Barrero R.A."/>
            <person name="Guerrero F.D."/>
            <person name="Moolhuijzen P."/>
            <person name="Goolsby J.A."/>
            <person name="Tidwell J."/>
            <person name="Bellgard S.E."/>
            <person name="Bellgard M.I."/>
        </authorList>
    </citation>
    <scope>NUCLEOTIDE SEQUENCE</scope>
    <source>
        <tissue evidence="1">Shoot tissue taken approximately 20 cm above the soil surface</tissue>
    </source>
</reference>
<accession>A0A0A8YPF7</accession>
<reference evidence="1" key="1">
    <citation type="submission" date="2014-09" db="EMBL/GenBank/DDBJ databases">
        <authorList>
            <person name="Magalhaes I.L.F."/>
            <person name="Oliveira U."/>
            <person name="Santos F.R."/>
            <person name="Vidigal T.H.D.A."/>
            <person name="Brescovit A.D."/>
            <person name="Santos A.J."/>
        </authorList>
    </citation>
    <scope>NUCLEOTIDE SEQUENCE</scope>
    <source>
        <tissue evidence="1">Shoot tissue taken approximately 20 cm above the soil surface</tissue>
    </source>
</reference>
<evidence type="ECO:0000313" key="1">
    <source>
        <dbReference type="EMBL" id="JAD26690.1"/>
    </source>
</evidence>
<dbReference type="AlphaFoldDB" id="A0A0A8YPF7"/>
<name>A0A0A8YPF7_ARUDO</name>
<sequence length="35" mass="4053">MLVMRPKACPKRSRMCMMRERSLAVDLRNIITSSA</sequence>